<dbReference type="SUPFAM" id="SSF52540">
    <property type="entry name" value="P-loop containing nucleoside triphosphate hydrolases"/>
    <property type="match status" value="1"/>
</dbReference>
<dbReference type="Gene3D" id="1.20.1560.10">
    <property type="entry name" value="ABC transporter type 1, transmembrane domain"/>
    <property type="match status" value="1"/>
</dbReference>
<sequence length="637" mass="68631">MNNLFIAENERNRIEEADDGAIVDLERIRDEQMQSVSAPAEPHIALRRLAALRAEIGKWKSVAAAAHETHASQADRAVDPLAKWRTISRRTFAIVALFSLFVNVLMLTMPIYLFQISDRVLTSRSLDTLLMLSALAVGLLATLSVLDILRRQVLGRLAASMEVILGGPILAGIVMSAPTGEGGSLQALRSLHQVRSFLSSPTMLLLFDAPLAPFYFGVIFLIHPSLGAIVLAAGFVLFAIALLNQTATAGPLGKAGSFSSKADAHAESLARNAQVINAMGMLNESILHWGREQAPALASQINAHDRNFWISGASKFARLVTQIVVLGWGAHLALAGELTGGMMIAASIIGGRALQPLEGMIEGWRSVVQSRAAYARVRTALEGLSKEKSKLRLPRPAGKLSVERLLYIPQGTREPILNGLNFELKPGESLAIVGPSGSGKSTLARILVGCLFPTAGKVRLDGTELRNWDRRQFGEFTGYLPQEVELFPGTIKENICRLRTDLPDKEIYDAAAVAGVHDMVCQLAAGYETVLDRNGAPLSGGQKQRIALARAFFGNPSLIVLDEPNSNLDSVGEKALADSMMRAKERGVTIVLITQRPALLNTVDKVLVLRSGRMEGFGAPRDVLHRLVSQAAPVPSA</sequence>
<dbReference type="PANTHER" id="PTHR43394">
    <property type="entry name" value="ATP-DEPENDENT PERMEASE MDL1, MITOCHONDRIAL"/>
    <property type="match status" value="1"/>
</dbReference>
<dbReference type="InterPro" id="IPR011527">
    <property type="entry name" value="ABC1_TM_dom"/>
</dbReference>
<proteinExistence type="inferred from homology"/>
<gene>
    <name evidence="11" type="ORF">HYPDE_37258</name>
</gene>
<feature type="transmembrane region" description="Helical" evidence="8">
    <location>
        <begin position="153"/>
        <end position="175"/>
    </location>
</feature>
<feature type="transmembrane region" description="Helical" evidence="8">
    <location>
        <begin position="128"/>
        <end position="146"/>
    </location>
</feature>
<feature type="transmembrane region" description="Helical" evidence="8">
    <location>
        <begin position="92"/>
        <end position="116"/>
    </location>
</feature>
<dbReference type="PROSITE" id="PS50929">
    <property type="entry name" value="ABC_TM1F"/>
    <property type="match status" value="1"/>
</dbReference>
<organism evidence="11 12">
    <name type="scientific">Hyphomicrobium denitrificans 1NES1</name>
    <dbReference type="NCBI Taxonomy" id="670307"/>
    <lineage>
        <taxon>Bacteria</taxon>
        <taxon>Pseudomonadati</taxon>
        <taxon>Pseudomonadota</taxon>
        <taxon>Alphaproteobacteria</taxon>
        <taxon>Hyphomicrobiales</taxon>
        <taxon>Hyphomicrobiaceae</taxon>
        <taxon>Hyphomicrobium</taxon>
    </lineage>
</organism>
<dbReference type="AlphaFoldDB" id="N0B7Y1"/>
<dbReference type="InterPro" id="IPR017871">
    <property type="entry name" value="ABC_transporter-like_CS"/>
</dbReference>
<dbReference type="SMART" id="SM00382">
    <property type="entry name" value="AAA"/>
    <property type="match status" value="1"/>
</dbReference>
<keyword evidence="7 8" id="KW-0472">Membrane</keyword>
<evidence type="ECO:0000259" key="9">
    <source>
        <dbReference type="PROSITE" id="PS50893"/>
    </source>
</evidence>
<evidence type="ECO:0000256" key="8">
    <source>
        <dbReference type="SAM" id="Phobius"/>
    </source>
</evidence>
<protein>
    <submittedName>
        <fullName evidence="11">Type I secretion system ATPase, PrtD</fullName>
    </submittedName>
</protein>
<dbReference type="RefSeq" id="WP_015599139.1">
    <property type="nucleotide sequence ID" value="NC_021172.1"/>
</dbReference>
<dbReference type="PROSITE" id="PS50893">
    <property type="entry name" value="ABC_TRANSPORTER_2"/>
    <property type="match status" value="1"/>
</dbReference>
<feature type="domain" description="ABC transmembrane type-1" evidence="10">
    <location>
        <begin position="93"/>
        <end position="369"/>
    </location>
</feature>
<dbReference type="GO" id="GO:0005524">
    <property type="term" value="F:ATP binding"/>
    <property type="evidence" value="ECO:0007669"/>
    <property type="project" value="UniProtKB-KW"/>
</dbReference>
<evidence type="ECO:0000313" key="11">
    <source>
        <dbReference type="EMBL" id="AGK59123.1"/>
    </source>
</evidence>
<keyword evidence="4" id="KW-0547">Nucleotide-binding</keyword>
<comment type="subcellular location">
    <subcellularLocation>
        <location evidence="1">Cell membrane</location>
        <topology evidence="1">Multi-pass membrane protein</topology>
    </subcellularLocation>
</comment>
<feature type="transmembrane region" description="Helical" evidence="8">
    <location>
        <begin position="214"/>
        <end position="243"/>
    </location>
</feature>
<evidence type="ECO:0000256" key="2">
    <source>
        <dbReference type="ARBA" id="ARBA00005417"/>
    </source>
</evidence>
<reference evidence="11 12" key="1">
    <citation type="journal article" date="2013" name="Genome Announc.">
        <title>Genome sequences for three denitrifying bacterial strains isolated from a uranium- and nitrate-contaminated subsurface environment.</title>
        <authorList>
            <person name="Venkatramanan R."/>
            <person name="Prakash O."/>
            <person name="Woyke T."/>
            <person name="Chain P."/>
            <person name="Goodwin L.A."/>
            <person name="Watson D."/>
            <person name="Brooks S."/>
            <person name="Kostka J.E."/>
            <person name="Green S.J."/>
        </authorList>
    </citation>
    <scope>NUCLEOTIDE SEQUENCE [LARGE SCALE GENOMIC DNA]</scope>
    <source>
        <strain evidence="11 12">1NES1</strain>
    </source>
</reference>
<keyword evidence="6 8" id="KW-1133">Transmembrane helix</keyword>
<dbReference type="GO" id="GO:0005886">
    <property type="term" value="C:plasma membrane"/>
    <property type="evidence" value="ECO:0007669"/>
    <property type="project" value="UniProtKB-SubCell"/>
</dbReference>
<dbReference type="InterPro" id="IPR039421">
    <property type="entry name" value="Type_1_exporter"/>
</dbReference>
<dbReference type="PANTHER" id="PTHR43394:SF1">
    <property type="entry name" value="ATP-BINDING CASSETTE SUB-FAMILY B MEMBER 10, MITOCHONDRIAL"/>
    <property type="match status" value="1"/>
</dbReference>
<dbReference type="Gene3D" id="3.40.50.300">
    <property type="entry name" value="P-loop containing nucleotide triphosphate hydrolases"/>
    <property type="match status" value="1"/>
</dbReference>
<dbReference type="Pfam" id="PF00005">
    <property type="entry name" value="ABC_tran"/>
    <property type="match status" value="1"/>
</dbReference>
<dbReference type="InterPro" id="IPR036640">
    <property type="entry name" value="ABC1_TM_sf"/>
</dbReference>
<feature type="domain" description="ABC transporter" evidence="9">
    <location>
        <begin position="400"/>
        <end position="636"/>
    </location>
</feature>
<dbReference type="STRING" id="670307.HYPDE_37258"/>
<keyword evidence="5" id="KW-0067">ATP-binding</keyword>
<accession>N0B7Y1</accession>
<keyword evidence="12" id="KW-1185">Reference proteome</keyword>
<dbReference type="GO" id="GO:0030253">
    <property type="term" value="P:protein secretion by the type I secretion system"/>
    <property type="evidence" value="ECO:0007669"/>
    <property type="project" value="InterPro"/>
</dbReference>
<dbReference type="GO" id="GO:0015421">
    <property type="term" value="F:ABC-type oligopeptide transporter activity"/>
    <property type="evidence" value="ECO:0007669"/>
    <property type="project" value="TreeGrafter"/>
</dbReference>
<dbReference type="InterPro" id="IPR027417">
    <property type="entry name" value="P-loop_NTPase"/>
</dbReference>
<dbReference type="NCBIfam" id="TIGR01842">
    <property type="entry name" value="type_I_sec_PrtD"/>
    <property type="match status" value="1"/>
</dbReference>
<evidence type="ECO:0000259" key="10">
    <source>
        <dbReference type="PROSITE" id="PS50929"/>
    </source>
</evidence>
<dbReference type="KEGG" id="hdt:HYPDE_37258"/>
<dbReference type="InterPro" id="IPR003439">
    <property type="entry name" value="ABC_transporter-like_ATP-bd"/>
</dbReference>
<evidence type="ECO:0000256" key="7">
    <source>
        <dbReference type="ARBA" id="ARBA00023136"/>
    </source>
</evidence>
<dbReference type="EMBL" id="CP005587">
    <property type="protein sequence ID" value="AGK59123.1"/>
    <property type="molecule type" value="Genomic_DNA"/>
</dbReference>
<dbReference type="eggNOG" id="COG4618">
    <property type="taxonomic scope" value="Bacteria"/>
</dbReference>
<evidence type="ECO:0000256" key="6">
    <source>
        <dbReference type="ARBA" id="ARBA00022989"/>
    </source>
</evidence>
<evidence type="ECO:0000256" key="3">
    <source>
        <dbReference type="ARBA" id="ARBA00022692"/>
    </source>
</evidence>
<dbReference type="GO" id="GO:0016887">
    <property type="term" value="F:ATP hydrolysis activity"/>
    <property type="evidence" value="ECO:0007669"/>
    <property type="project" value="InterPro"/>
</dbReference>
<dbReference type="HOGENOM" id="CLU_000604_95_6_5"/>
<dbReference type="Proteomes" id="UP000005952">
    <property type="component" value="Chromosome"/>
</dbReference>
<evidence type="ECO:0000256" key="5">
    <source>
        <dbReference type="ARBA" id="ARBA00022840"/>
    </source>
</evidence>
<name>N0B7Y1_9HYPH</name>
<evidence type="ECO:0000256" key="1">
    <source>
        <dbReference type="ARBA" id="ARBA00004651"/>
    </source>
</evidence>
<dbReference type="InterPro" id="IPR010128">
    <property type="entry name" value="ATPase_T1SS_PrtD-like"/>
</dbReference>
<evidence type="ECO:0000256" key="4">
    <source>
        <dbReference type="ARBA" id="ARBA00022741"/>
    </source>
</evidence>
<dbReference type="GO" id="GO:0030256">
    <property type="term" value="C:type I protein secretion system complex"/>
    <property type="evidence" value="ECO:0007669"/>
    <property type="project" value="InterPro"/>
</dbReference>
<dbReference type="PROSITE" id="PS00211">
    <property type="entry name" value="ABC_TRANSPORTER_1"/>
    <property type="match status" value="1"/>
</dbReference>
<evidence type="ECO:0000313" key="12">
    <source>
        <dbReference type="Proteomes" id="UP000005952"/>
    </source>
</evidence>
<comment type="similarity">
    <text evidence="2">Belongs to the ABC transporter superfamily.</text>
</comment>
<dbReference type="CDD" id="cd03246">
    <property type="entry name" value="ABCC_Protease_Secretion"/>
    <property type="match status" value="1"/>
</dbReference>
<dbReference type="SUPFAM" id="SSF90123">
    <property type="entry name" value="ABC transporter transmembrane region"/>
    <property type="match status" value="1"/>
</dbReference>
<dbReference type="InterPro" id="IPR003593">
    <property type="entry name" value="AAA+_ATPase"/>
</dbReference>
<keyword evidence="3 8" id="KW-0812">Transmembrane</keyword>